<dbReference type="InterPro" id="IPR036770">
    <property type="entry name" value="Ankyrin_rpt-contain_sf"/>
</dbReference>
<evidence type="ECO:0000313" key="2">
    <source>
        <dbReference type="EMBL" id="KAL2915056.1"/>
    </source>
</evidence>
<dbReference type="EMBL" id="JADGIZ020000027">
    <property type="protein sequence ID" value="KAL2915056.1"/>
    <property type="molecule type" value="Genomic_DNA"/>
</dbReference>
<comment type="caution">
    <text evidence="2">The sequence shown here is derived from an EMBL/GenBank/DDBJ whole genome shotgun (WGS) entry which is preliminary data.</text>
</comment>
<dbReference type="PANTHER" id="PTHR46586:SF3">
    <property type="entry name" value="ANKYRIN REPEAT-CONTAINING PROTEIN"/>
    <property type="match status" value="1"/>
</dbReference>
<dbReference type="InterPro" id="IPR052050">
    <property type="entry name" value="SecEffector_AnkRepeat"/>
</dbReference>
<reference evidence="2 3" key="1">
    <citation type="submission" date="2023-09" db="EMBL/GenBank/DDBJ databases">
        <title>Pangenome analysis of Batrachochytrium dendrobatidis and related Chytrids.</title>
        <authorList>
            <person name="Yacoub M.N."/>
            <person name="Stajich J.E."/>
            <person name="James T.Y."/>
        </authorList>
    </citation>
    <scope>NUCLEOTIDE SEQUENCE [LARGE SCALE GENOMIC DNA]</scope>
    <source>
        <strain evidence="2 3">JEL0888</strain>
    </source>
</reference>
<evidence type="ECO:0000313" key="3">
    <source>
        <dbReference type="Proteomes" id="UP001527925"/>
    </source>
</evidence>
<dbReference type="Proteomes" id="UP001527925">
    <property type="component" value="Unassembled WGS sequence"/>
</dbReference>
<accession>A0ABR4N695</accession>
<evidence type="ECO:0008006" key="4">
    <source>
        <dbReference type="Google" id="ProtNLM"/>
    </source>
</evidence>
<name>A0ABR4N695_9FUNG</name>
<sequence>MDAAHAAHDTAASAGQHPPAGHAPAEQHAAGAAALPPAARLAADTNHPTAGGAALPPEPAAAARPAAPLPPRPLERFRASATNEWDRVPAEIQNKILDAAGPFTKFVNGLLLVAELRGLPEKQREQVWQDASYADWQGGLDLLPPIAIASRSFNIRSRSFLERCRNYFSHFQFARVAIRNGWTDLFDFERPGALAETAAREGALDVLVDLIDVRKIAEPTTHLALVAAEKGHLDVVKFVHERMPGGWWGKDVANAAAKSGNLDLVVWLKEHHPECFGPEAYPGAACGNHLHIVRWLADNCDFDCDILAFFLAIIHSNLGMLQFLSERFPRVQAQLGSNSLVASDVRVLEWLRERSLLKVEDIYVRIARAGNIEAYEWAKQRFGVEIHIGQLVGAYYNRHNDFVKHVHTHDLPFDFTAAGWAAEYCNTEIMNWAISRDRSVIPMLVEESARHGHPVLIEWWRVRHGVVFGQQEFVEAARLGNVKIVKHMIAADSGELDLEAALAESQAVKSISVIERTKTILRDAIASRAAQPK</sequence>
<proteinExistence type="predicted"/>
<dbReference type="SUPFAM" id="SSF48403">
    <property type="entry name" value="Ankyrin repeat"/>
    <property type="match status" value="1"/>
</dbReference>
<feature type="region of interest" description="Disordered" evidence="1">
    <location>
        <begin position="1"/>
        <end position="73"/>
    </location>
</feature>
<protein>
    <recommendedName>
        <fullName evidence="4">Ankyrin repeat protein</fullName>
    </recommendedName>
</protein>
<keyword evidence="3" id="KW-1185">Reference proteome</keyword>
<feature type="compositionally biased region" description="Low complexity" evidence="1">
    <location>
        <begin position="9"/>
        <end position="43"/>
    </location>
</feature>
<dbReference type="Gene3D" id="1.25.40.20">
    <property type="entry name" value="Ankyrin repeat-containing domain"/>
    <property type="match status" value="1"/>
</dbReference>
<organism evidence="2 3">
    <name type="scientific">Polyrhizophydium stewartii</name>
    <dbReference type="NCBI Taxonomy" id="2732419"/>
    <lineage>
        <taxon>Eukaryota</taxon>
        <taxon>Fungi</taxon>
        <taxon>Fungi incertae sedis</taxon>
        <taxon>Chytridiomycota</taxon>
        <taxon>Chytridiomycota incertae sedis</taxon>
        <taxon>Chytridiomycetes</taxon>
        <taxon>Rhizophydiales</taxon>
        <taxon>Rhizophydiales incertae sedis</taxon>
        <taxon>Polyrhizophydium</taxon>
    </lineage>
</organism>
<evidence type="ECO:0000256" key="1">
    <source>
        <dbReference type="SAM" id="MobiDB-lite"/>
    </source>
</evidence>
<dbReference type="PANTHER" id="PTHR46586">
    <property type="entry name" value="ANKYRIN REPEAT-CONTAINING PROTEIN"/>
    <property type="match status" value="1"/>
</dbReference>
<gene>
    <name evidence="2" type="ORF">HK105_205379</name>
</gene>